<protein>
    <recommendedName>
        <fullName evidence="2">Antirepressor protein C-terminal domain-containing protein</fullName>
    </recommendedName>
</protein>
<evidence type="ECO:0000259" key="2">
    <source>
        <dbReference type="Pfam" id="PF03374"/>
    </source>
</evidence>
<evidence type="ECO:0000256" key="1">
    <source>
        <dbReference type="SAM" id="Coils"/>
    </source>
</evidence>
<evidence type="ECO:0000313" key="4">
    <source>
        <dbReference type="Proteomes" id="UP000050852"/>
    </source>
</evidence>
<sequence>MNTISIQSERSSDGAPRFLQSQNVARTGFIGIVAVVDGEAVTTTLAIAKGCKVDHASVIKLVRTYQGDLQEFGPIGFEIQKGSSLPQGGFAKATEYAVLNEQQSTLIMTYMRNGPVVREFKKTLVKAFWGLVRGKGFSVPQTRADALRLAADLEEQNAALAIENHKLEVKVEQDAPKVAFHDMVVVSHKKYNAAQAAKIIGTGRTRLLQFMRQKGWVTRSNEPYQAKIEAGLLDVKLGTFEHPIDGTIPTCSTLITGKGLTKLEALWRERDADLLA</sequence>
<dbReference type="RefSeq" id="WP_057700702.1">
    <property type="nucleotide sequence ID" value="NZ_JYLN01000001.1"/>
</dbReference>
<dbReference type="GO" id="GO:0003677">
    <property type="term" value="F:DNA binding"/>
    <property type="evidence" value="ECO:0007669"/>
    <property type="project" value="InterPro"/>
</dbReference>
<dbReference type="InterPro" id="IPR014054">
    <property type="entry name" value="Phage_regulatory_Rha"/>
</dbReference>
<name>A0A0R3APK7_9PSED</name>
<dbReference type="Pfam" id="PF03374">
    <property type="entry name" value="ANT"/>
    <property type="match status" value="1"/>
</dbReference>
<comment type="caution">
    <text evidence="3">The sequence shown here is derived from an EMBL/GenBank/DDBJ whole genome shotgun (WGS) entry which is preliminary data.</text>
</comment>
<dbReference type="Proteomes" id="UP000050852">
    <property type="component" value="Unassembled WGS sequence"/>
</dbReference>
<dbReference type="Pfam" id="PF09669">
    <property type="entry name" value="Phage_pRha"/>
    <property type="match status" value="1"/>
</dbReference>
<feature type="coiled-coil region" evidence="1">
    <location>
        <begin position="143"/>
        <end position="170"/>
    </location>
</feature>
<gene>
    <name evidence="3" type="ORF">TX23_01345</name>
</gene>
<dbReference type="InterPro" id="IPR005039">
    <property type="entry name" value="Ant_C"/>
</dbReference>
<keyword evidence="1" id="KW-0175">Coiled coil</keyword>
<evidence type="ECO:0000313" key="3">
    <source>
        <dbReference type="EMBL" id="KRP74856.1"/>
    </source>
</evidence>
<organism evidence="3 4">
    <name type="scientific">Pseudomonas paralactis</name>
    <dbReference type="NCBI Taxonomy" id="1615673"/>
    <lineage>
        <taxon>Bacteria</taxon>
        <taxon>Pseudomonadati</taxon>
        <taxon>Pseudomonadota</taxon>
        <taxon>Gammaproteobacteria</taxon>
        <taxon>Pseudomonadales</taxon>
        <taxon>Pseudomonadaceae</taxon>
        <taxon>Pseudomonas</taxon>
    </lineage>
</organism>
<reference evidence="3 4" key="1">
    <citation type="submission" date="2015-02" db="EMBL/GenBank/DDBJ databases">
        <title>Two Pseudomonas sp. nov., isolated from raw milk.</title>
        <authorList>
            <person name="Wenning M."/>
            <person name="von Neubeck M."/>
            <person name="Huptas C."/>
            <person name="Scherer S."/>
        </authorList>
    </citation>
    <scope>NUCLEOTIDE SEQUENCE [LARGE SCALE GENOMIC DNA]</scope>
    <source>
        <strain evidence="3 4">DSM 29164</strain>
    </source>
</reference>
<dbReference type="OrthoDB" id="79831at2"/>
<dbReference type="EMBL" id="JYLN01000001">
    <property type="protein sequence ID" value="KRP74856.1"/>
    <property type="molecule type" value="Genomic_DNA"/>
</dbReference>
<feature type="domain" description="Antirepressor protein C-terminal" evidence="2">
    <location>
        <begin position="169"/>
        <end position="268"/>
    </location>
</feature>
<accession>A0A0R3APK7</accession>
<dbReference type="PATRIC" id="fig|1615673.3.peg.1192"/>
<proteinExistence type="predicted"/>
<dbReference type="AlphaFoldDB" id="A0A0R3APK7"/>